<organism evidence="1 2">
    <name type="scientific">Enteractinococcus fodinae</name>
    <dbReference type="NCBI Taxonomy" id="684663"/>
    <lineage>
        <taxon>Bacteria</taxon>
        <taxon>Bacillati</taxon>
        <taxon>Actinomycetota</taxon>
        <taxon>Actinomycetes</taxon>
        <taxon>Micrococcales</taxon>
        <taxon>Micrococcaceae</taxon>
    </lineage>
</organism>
<accession>A0ABU2B474</accession>
<name>A0ABU2B474_9MICC</name>
<dbReference type="Pfam" id="PF13279">
    <property type="entry name" value="4HBT_2"/>
    <property type="match status" value="1"/>
</dbReference>
<evidence type="ECO:0000313" key="1">
    <source>
        <dbReference type="EMBL" id="MDR7348403.1"/>
    </source>
</evidence>
<dbReference type="CDD" id="cd00586">
    <property type="entry name" value="4HBT"/>
    <property type="match status" value="1"/>
</dbReference>
<dbReference type="SUPFAM" id="SSF54637">
    <property type="entry name" value="Thioesterase/thiol ester dehydrase-isomerase"/>
    <property type="match status" value="1"/>
</dbReference>
<keyword evidence="2" id="KW-1185">Reference proteome</keyword>
<dbReference type="InterPro" id="IPR029069">
    <property type="entry name" value="HotDog_dom_sf"/>
</dbReference>
<protein>
    <submittedName>
        <fullName evidence="1">Acyl-CoA thioester hydrolase</fullName>
        <ecNumber evidence="1">3.1.2.-</ecNumber>
    </submittedName>
</protein>
<dbReference type="RefSeq" id="WP_310175565.1">
    <property type="nucleotide sequence ID" value="NZ_JAVDYJ010000001.1"/>
</dbReference>
<keyword evidence="1" id="KW-0378">Hydrolase</keyword>
<dbReference type="EMBL" id="JAVDYJ010000001">
    <property type="protein sequence ID" value="MDR7348403.1"/>
    <property type="molecule type" value="Genomic_DNA"/>
</dbReference>
<sequence length="179" mass="20419">MQRQFLPSLEQVSQLPSLVSVQVMPDWIDVNGHMNIRHYLEIGSKTTVAGVESCGIDQKYREEERASIFDAETHIRYLNESHIGDALTGHLRFVDVGPKSVHTVVLVVDYKREVLVNVYESLGIHVNMETRRATNFPDHIFRDLEMKVQEDLLLDWLPPVSDSLEVRGGIRALQTQAAR</sequence>
<dbReference type="GO" id="GO:0016787">
    <property type="term" value="F:hydrolase activity"/>
    <property type="evidence" value="ECO:0007669"/>
    <property type="project" value="UniProtKB-KW"/>
</dbReference>
<evidence type="ECO:0000313" key="2">
    <source>
        <dbReference type="Proteomes" id="UP001183794"/>
    </source>
</evidence>
<gene>
    <name evidence="1" type="ORF">J2S62_002660</name>
</gene>
<comment type="caution">
    <text evidence="1">The sequence shown here is derived from an EMBL/GenBank/DDBJ whole genome shotgun (WGS) entry which is preliminary data.</text>
</comment>
<dbReference type="Proteomes" id="UP001183794">
    <property type="component" value="Unassembled WGS sequence"/>
</dbReference>
<dbReference type="EC" id="3.1.2.-" evidence="1"/>
<proteinExistence type="predicted"/>
<reference evidence="1 2" key="1">
    <citation type="submission" date="2023-07" db="EMBL/GenBank/DDBJ databases">
        <title>Sequencing the genomes of 1000 actinobacteria strains.</title>
        <authorList>
            <person name="Klenk H.-P."/>
        </authorList>
    </citation>
    <scope>NUCLEOTIDE SEQUENCE [LARGE SCALE GENOMIC DNA]</scope>
    <source>
        <strain evidence="1 2">DSM 22966</strain>
    </source>
</reference>
<dbReference type="Gene3D" id="3.10.129.10">
    <property type="entry name" value="Hotdog Thioesterase"/>
    <property type="match status" value="1"/>
</dbReference>